<name>A0A1D9FUK5_MOOP1</name>
<evidence type="ECO:0000313" key="2">
    <source>
        <dbReference type="EMBL" id="AOY79059.1"/>
    </source>
</evidence>
<evidence type="ECO:0000256" key="1">
    <source>
        <dbReference type="SAM" id="SignalP"/>
    </source>
</evidence>
<evidence type="ECO:0000313" key="3">
    <source>
        <dbReference type="Proteomes" id="UP000176944"/>
    </source>
</evidence>
<dbReference type="EMBL" id="CP017708">
    <property type="protein sequence ID" value="AOY79059.1"/>
    <property type="molecule type" value="Genomic_DNA"/>
</dbReference>
<organism evidence="2 3">
    <name type="scientific">Moorena producens (strain JHB)</name>
    <dbReference type="NCBI Taxonomy" id="1454205"/>
    <lineage>
        <taxon>Bacteria</taxon>
        <taxon>Bacillati</taxon>
        <taxon>Cyanobacteriota</taxon>
        <taxon>Cyanophyceae</taxon>
        <taxon>Coleofasciculales</taxon>
        <taxon>Coleofasciculaceae</taxon>
        <taxon>Moorena</taxon>
    </lineage>
</organism>
<sequence length="249" mass="27536">MMIQIFWFLNKCIKAKLVTSCILGLSLVITRAALAEYEFPSDQKPPSDYTGQAGSRDGCEGEGIPLTALVPLSHVGQTASTRPTFAWFVPDSTTKKMEFTLYEYDSNGKPKLIGEAIPLKSWPGVMTLTLPEDRPELRVGRTYLWQVTILCDPDNASSDLIARADIQVLEMPSTLESTFVDGSNKSDFYAKASLWYDALAEALKLANESRLGEVGSTLLENLAELEAAALTDEEYERIENLRQIASSLR</sequence>
<dbReference type="InterPro" id="IPR010328">
    <property type="entry name" value="DUF928"/>
</dbReference>
<dbReference type="Pfam" id="PF06051">
    <property type="entry name" value="DUF928"/>
    <property type="match status" value="1"/>
</dbReference>
<proteinExistence type="predicted"/>
<gene>
    <name evidence="2" type="ORF">BJP36_03195</name>
</gene>
<dbReference type="Proteomes" id="UP000176944">
    <property type="component" value="Chromosome"/>
</dbReference>
<protein>
    <submittedName>
        <fullName evidence="2">DUF928 domain-containing protein</fullName>
    </submittedName>
</protein>
<feature type="signal peptide" evidence="1">
    <location>
        <begin position="1"/>
        <end position="35"/>
    </location>
</feature>
<keyword evidence="1" id="KW-0732">Signal</keyword>
<reference evidence="3" key="1">
    <citation type="submission" date="2016-10" db="EMBL/GenBank/DDBJ databases">
        <title>Comparative genomics uncovers the prolific and rare metabolic potential of the cyanobacterial genus Moorea.</title>
        <authorList>
            <person name="Leao T."/>
            <person name="Castelao G."/>
            <person name="Korobeynikov A."/>
            <person name="Monroe E.A."/>
            <person name="Podell S."/>
            <person name="Glukhov E."/>
            <person name="Allen E."/>
            <person name="Gerwick W.H."/>
            <person name="Gerwick L."/>
        </authorList>
    </citation>
    <scope>NUCLEOTIDE SEQUENCE [LARGE SCALE GENOMIC DNA]</scope>
    <source>
        <strain evidence="3">JHB</strain>
    </source>
</reference>
<accession>A0A1D9FUK5</accession>
<feature type="chain" id="PRO_5009441625" evidence="1">
    <location>
        <begin position="36"/>
        <end position="249"/>
    </location>
</feature>
<dbReference type="AlphaFoldDB" id="A0A1D9FUK5"/>